<dbReference type="InterPro" id="IPR003280">
    <property type="entry name" value="2pore_dom_K_chnl"/>
</dbReference>
<organism evidence="6 7">
    <name type="scientific">Hydra vulgaris</name>
    <name type="common">Hydra</name>
    <name type="synonym">Hydra attenuata</name>
    <dbReference type="NCBI Taxonomy" id="6087"/>
    <lineage>
        <taxon>Eukaryota</taxon>
        <taxon>Metazoa</taxon>
        <taxon>Cnidaria</taxon>
        <taxon>Hydrozoa</taxon>
        <taxon>Hydroidolina</taxon>
        <taxon>Anthoathecata</taxon>
        <taxon>Aplanulata</taxon>
        <taxon>Hydridae</taxon>
        <taxon>Hydra</taxon>
    </lineage>
</organism>
<name>A0ABM4D6C1_HYDVU</name>
<feature type="transmembrane region" description="Helical" evidence="5">
    <location>
        <begin position="36"/>
        <end position="58"/>
    </location>
</feature>
<comment type="subcellular location">
    <subcellularLocation>
        <location evidence="1">Membrane</location>
        <topology evidence="1">Multi-pass membrane protein</topology>
    </subcellularLocation>
</comment>
<dbReference type="PANTHER" id="PTHR11003:SF345">
    <property type="entry name" value="TWIK FAMILY OF POTASSIUM CHANNELS PROTEIN 18"/>
    <property type="match status" value="1"/>
</dbReference>
<dbReference type="Proteomes" id="UP001652625">
    <property type="component" value="Chromosome 12"/>
</dbReference>
<accession>A0ABM4D6C1</accession>
<gene>
    <name evidence="7" type="primary">LOC101241456</name>
</gene>
<reference evidence="7" key="1">
    <citation type="submission" date="2025-08" db="UniProtKB">
        <authorList>
            <consortium name="RefSeq"/>
        </authorList>
    </citation>
    <scope>IDENTIFICATION</scope>
</reference>
<evidence type="ECO:0000256" key="1">
    <source>
        <dbReference type="ARBA" id="ARBA00004141"/>
    </source>
</evidence>
<evidence type="ECO:0000256" key="2">
    <source>
        <dbReference type="ARBA" id="ARBA00022692"/>
    </source>
</evidence>
<keyword evidence="2 5" id="KW-0812">Transmembrane</keyword>
<dbReference type="GeneID" id="101241456"/>
<sequence length="335" mass="38566">MKRDMKALLKVNGTNRRTNCGTCNMNFIKLKPETNLALMMCFVFFIYICLGGALFLLLEGQSDSKLTQTAFEKLIKRLNFSYNDYHLQIIKDYCDETNVIERRKLPEHENLWNFFESTDFTYQIVTAQGTGQTSRILYTKGGKVAYIFVVLLGVPLAALTLRATGQRLNMVVYSTIRFFNVRLFHRQLTPNIHIKALILNVTLLFITIGIGTIMYVSTQNWTIIDSWYYTVSIIFTISNSHEKIINNNIKINSNKDKLFRALFNTYSFAAFTVVSSLAWSAHLFTRHMRFKAQNQTLAKNGDNRVHCPWVEVTHGQPLSPCKSSKEKDTDRESVC</sequence>
<keyword evidence="7" id="KW-0813">Transport</keyword>
<evidence type="ECO:0000256" key="4">
    <source>
        <dbReference type="ARBA" id="ARBA00023136"/>
    </source>
</evidence>
<keyword evidence="7" id="KW-0407">Ion channel</keyword>
<dbReference type="Gene3D" id="1.10.287.70">
    <property type="match status" value="1"/>
</dbReference>
<feature type="transmembrane region" description="Helical" evidence="5">
    <location>
        <begin position="144"/>
        <end position="161"/>
    </location>
</feature>
<dbReference type="PANTHER" id="PTHR11003">
    <property type="entry name" value="POTASSIUM CHANNEL, SUBFAMILY K"/>
    <property type="match status" value="1"/>
</dbReference>
<feature type="transmembrane region" description="Helical" evidence="5">
    <location>
        <begin position="197"/>
        <end position="217"/>
    </location>
</feature>
<feature type="transmembrane region" description="Helical" evidence="5">
    <location>
        <begin position="266"/>
        <end position="285"/>
    </location>
</feature>
<keyword evidence="3 5" id="KW-1133">Transmembrane helix</keyword>
<keyword evidence="6" id="KW-1185">Reference proteome</keyword>
<dbReference type="RefSeq" id="XP_065669849.1">
    <property type="nucleotide sequence ID" value="XM_065813777.1"/>
</dbReference>
<evidence type="ECO:0000313" key="6">
    <source>
        <dbReference type="Proteomes" id="UP001652625"/>
    </source>
</evidence>
<keyword evidence="7" id="KW-0406">Ion transport</keyword>
<protein>
    <submittedName>
        <fullName evidence="7">Two pore potassium channel protein sup-9</fullName>
    </submittedName>
</protein>
<keyword evidence="4 5" id="KW-0472">Membrane</keyword>
<evidence type="ECO:0000256" key="3">
    <source>
        <dbReference type="ARBA" id="ARBA00022989"/>
    </source>
</evidence>
<proteinExistence type="predicted"/>
<dbReference type="GO" id="GO:0034220">
    <property type="term" value="P:monoatomic ion transmembrane transport"/>
    <property type="evidence" value="ECO:0007669"/>
    <property type="project" value="UniProtKB-KW"/>
</dbReference>
<evidence type="ECO:0000256" key="5">
    <source>
        <dbReference type="SAM" id="Phobius"/>
    </source>
</evidence>
<evidence type="ECO:0000313" key="7">
    <source>
        <dbReference type="RefSeq" id="XP_065669849.1"/>
    </source>
</evidence>
<dbReference type="SUPFAM" id="SSF81324">
    <property type="entry name" value="Voltage-gated potassium channels"/>
    <property type="match status" value="1"/>
</dbReference>